<proteinExistence type="predicted"/>
<protein>
    <recommendedName>
        <fullName evidence="1">DUF7079 domain-containing protein</fullName>
    </recommendedName>
</protein>
<organism evidence="2 3">
    <name type="scientific">Alkalimarinus alittae</name>
    <dbReference type="NCBI Taxonomy" id="2961619"/>
    <lineage>
        <taxon>Bacteria</taxon>
        <taxon>Pseudomonadati</taxon>
        <taxon>Pseudomonadota</taxon>
        <taxon>Gammaproteobacteria</taxon>
        <taxon>Alteromonadales</taxon>
        <taxon>Alteromonadaceae</taxon>
        <taxon>Alkalimarinus</taxon>
    </lineage>
</organism>
<accession>A0ABY6MY82</accession>
<dbReference type="Proteomes" id="UP001163739">
    <property type="component" value="Chromosome"/>
</dbReference>
<sequence>MPLTDPQIKQRLPLWKALSDLWLDTELEGYDYAYIARTINESPFTLEEAFTIHKYEVAPAVFINLMSVAGEWAMFDEEWLKKRCLASANKRGRMLNRLMCAALSPFIKYHTDHHCQEIRKCYVTLKADLN</sequence>
<evidence type="ECO:0000313" key="2">
    <source>
        <dbReference type="EMBL" id="UZE94778.1"/>
    </source>
</evidence>
<keyword evidence="3" id="KW-1185">Reference proteome</keyword>
<gene>
    <name evidence="2" type="ORF">NKI27_11885</name>
</gene>
<name>A0ABY6MY82_9ALTE</name>
<dbReference type="RefSeq" id="WP_265046272.1">
    <property type="nucleotide sequence ID" value="NZ_CP100390.1"/>
</dbReference>
<feature type="domain" description="DUF7079" evidence="1">
    <location>
        <begin position="10"/>
        <end position="120"/>
    </location>
</feature>
<dbReference type="Pfam" id="PF23296">
    <property type="entry name" value="DUF7079"/>
    <property type="match status" value="1"/>
</dbReference>
<evidence type="ECO:0000259" key="1">
    <source>
        <dbReference type="Pfam" id="PF23296"/>
    </source>
</evidence>
<evidence type="ECO:0000313" key="3">
    <source>
        <dbReference type="Proteomes" id="UP001163739"/>
    </source>
</evidence>
<dbReference type="InterPro" id="IPR055507">
    <property type="entry name" value="DUF7079"/>
</dbReference>
<reference evidence="2" key="1">
    <citation type="submission" date="2022-06" db="EMBL/GenBank/DDBJ databases">
        <title>Alkalimarinus sp. nov., isolated from gut of a Alitta virens.</title>
        <authorList>
            <person name="Yang A.I."/>
            <person name="Shin N.-R."/>
        </authorList>
    </citation>
    <scope>NUCLEOTIDE SEQUENCE</scope>
    <source>
        <strain evidence="2">A2M4</strain>
    </source>
</reference>
<dbReference type="EMBL" id="CP100390">
    <property type="protein sequence ID" value="UZE94778.1"/>
    <property type="molecule type" value="Genomic_DNA"/>
</dbReference>